<name>A0A1E8E3E4_9GAMM</name>
<reference evidence="1 2" key="1">
    <citation type="submission" date="2016-10" db="EMBL/GenBank/DDBJ databases">
        <title>Genome of airborne Acinetobacter sp. 5-2Ac02 in the hospital environment: Species near to Acinetobacter towneri.</title>
        <authorList>
            <person name="Barbosa B."/>
            <person name="Fernandez-Garcia L."/>
            <person name="Gato E."/>
            <person name="Leao R."/>
            <person name="Albano R."/>
            <person name="Fernandez B."/>
            <person name="Fernandez-Cuenca F."/>
            <person name="Marques E."/>
            <person name="Tomas M."/>
        </authorList>
    </citation>
    <scope>NUCLEOTIDE SEQUENCE [LARGE SCALE GENOMIC DNA]</scope>
    <source>
        <strain evidence="1 2">5-2Ac02</strain>
    </source>
</reference>
<dbReference type="RefSeq" id="WP_019836142.1">
    <property type="nucleotide sequence ID" value="NZ_JAHCZH010000027.1"/>
</dbReference>
<dbReference type="AlphaFoldDB" id="A0A1E8E3E4"/>
<dbReference type="Gene3D" id="2.30.30.830">
    <property type="match status" value="1"/>
</dbReference>
<dbReference type="STRING" id="202956.BJN41_02875"/>
<dbReference type="PROSITE" id="PS51257">
    <property type="entry name" value="PROKAR_LIPOPROTEIN"/>
    <property type="match status" value="1"/>
</dbReference>
<protein>
    <submittedName>
        <fullName evidence="1">Pilus assembly protein PilP</fullName>
    </submittedName>
</protein>
<organism evidence="1 2">
    <name type="scientific">Acinetobacter towneri</name>
    <dbReference type="NCBI Taxonomy" id="202956"/>
    <lineage>
        <taxon>Bacteria</taxon>
        <taxon>Pseudomonadati</taxon>
        <taxon>Pseudomonadota</taxon>
        <taxon>Gammaproteobacteria</taxon>
        <taxon>Moraxellales</taxon>
        <taxon>Moraxellaceae</taxon>
        <taxon>Acinetobacter</taxon>
    </lineage>
</organism>
<gene>
    <name evidence="1" type="ORF">BJN41_02875</name>
</gene>
<accession>A0A1E8E3E4</accession>
<dbReference type="PIRSF" id="PIRSF016481">
    <property type="entry name" value="Pilus_assembly_PilP"/>
    <property type="match status" value="1"/>
</dbReference>
<sequence length="174" mass="19196">MKIKKLSLALMATLLMVGCDSRIDAVNTQMAEIRNQPPLPIEPAPVFEPAPTFNYAAHQLKSPFLPSSLAAELKIMAGKRVYPNLARQLQPLENYALESLTMKGSMRQNGQILALIQTPDGEIERIQRGSYMGVNHGRVVNITPTQIDLIEIIPDGREGYVERPRSLVLIGPAP</sequence>
<dbReference type="eggNOG" id="COG3168">
    <property type="taxonomic scope" value="Bacteria"/>
</dbReference>
<dbReference type="Pfam" id="PF04351">
    <property type="entry name" value="PilP"/>
    <property type="match status" value="1"/>
</dbReference>
<proteinExistence type="predicted"/>
<evidence type="ECO:0000313" key="2">
    <source>
        <dbReference type="Proteomes" id="UP000186931"/>
    </source>
</evidence>
<comment type="caution">
    <text evidence="1">The sequence shown here is derived from an EMBL/GenBank/DDBJ whole genome shotgun (WGS) entry which is preliminary data.</text>
</comment>
<dbReference type="EMBL" id="MKQS01000005">
    <property type="protein sequence ID" value="OFE44192.1"/>
    <property type="molecule type" value="Genomic_DNA"/>
</dbReference>
<dbReference type="InterPro" id="IPR007446">
    <property type="entry name" value="PilP"/>
</dbReference>
<evidence type="ECO:0000313" key="1">
    <source>
        <dbReference type="EMBL" id="OFE44192.1"/>
    </source>
</evidence>
<dbReference type="Proteomes" id="UP000186931">
    <property type="component" value="Unassembled WGS sequence"/>
</dbReference>